<evidence type="ECO:0000259" key="1">
    <source>
        <dbReference type="PROSITE" id="PS50879"/>
    </source>
</evidence>
<dbReference type="InterPro" id="IPR008919">
    <property type="entry name" value="Retrov_capsid_N"/>
</dbReference>
<accession>A0A2I0T5N4</accession>
<dbReference type="SUPFAM" id="SSF58069">
    <property type="entry name" value="Virus ectodomain"/>
    <property type="match status" value="1"/>
</dbReference>
<dbReference type="EMBL" id="KZ518132">
    <property type="protein sequence ID" value="PKU29100.1"/>
    <property type="molecule type" value="Genomic_DNA"/>
</dbReference>
<dbReference type="GO" id="GO:0003676">
    <property type="term" value="F:nucleic acid binding"/>
    <property type="evidence" value="ECO:0007669"/>
    <property type="project" value="InterPro"/>
</dbReference>
<evidence type="ECO:0000313" key="2">
    <source>
        <dbReference type="EMBL" id="PKU29100.1"/>
    </source>
</evidence>
<dbReference type="InterPro" id="IPR036397">
    <property type="entry name" value="RNaseH_sf"/>
</dbReference>
<keyword evidence="3" id="KW-1185">Reference proteome</keyword>
<dbReference type="Gene3D" id="3.30.420.10">
    <property type="entry name" value="Ribonuclease H-like superfamily/Ribonuclease H"/>
    <property type="match status" value="1"/>
</dbReference>
<dbReference type="SUPFAM" id="SSF53098">
    <property type="entry name" value="Ribonuclease H-like"/>
    <property type="match status" value="1"/>
</dbReference>
<dbReference type="SUPFAM" id="SSF47943">
    <property type="entry name" value="Retrovirus capsid protein, N-terminal core domain"/>
    <property type="match status" value="1"/>
</dbReference>
<dbReference type="GO" id="GO:0004523">
    <property type="term" value="F:RNA-DNA hybrid ribonuclease activity"/>
    <property type="evidence" value="ECO:0007669"/>
    <property type="project" value="InterPro"/>
</dbReference>
<dbReference type="OrthoDB" id="9422159at2759"/>
<dbReference type="AlphaFoldDB" id="A0A2I0T5N4"/>
<dbReference type="Pfam" id="PF00075">
    <property type="entry name" value="RNase_H"/>
    <property type="match status" value="1"/>
</dbReference>
<dbReference type="Gene3D" id="1.10.287.210">
    <property type="match status" value="1"/>
</dbReference>
<reference evidence="3" key="1">
    <citation type="submission" date="2017-11" db="EMBL/GenBank/DDBJ databases">
        <authorList>
            <person name="Lima N.C."/>
            <person name="Parody-Merino A.M."/>
            <person name="Battley P.F."/>
            <person name="Fidler A.E."/>
            <person name="Prosdocimi F."/>
        </authorList>
    </citation>
    <scope>NUCLEOTIDE SEQUENCE [LARGE SCALE GENOMIC DNA]</scope>
</reference>
<dbReference type="GO" id="GO:0019068">
    <property type="term" value="P:virion assembly"/>
    <property type="evidence" value="ECO:0007669"/>
    <property type="project" value="InterPro"/>
</dbReference>
<feature type="domain" description="RNase H type-1" evidence="1">
    <location>
        <begin position="76"/>
        <end position="216"/>
    </location>
</feature>
<dbReference type="Gene3D" id="1.10.375.10">
    <property type="entry name" value="Human Immunodeficiency Virus Type 1 Capsid Protein"/>
    <property type="match status" value="1"/>
</dbReference>
<proteinExistence type="predicted"/>
<dbReference type="InterPro" id="IPR012337">
    <property type="entry name" value="RNaseH-like_sf"/>
</dbReference>
<protein>
    <submittedName>
        <fullName evidence="2">Protein nynrin-like</fullName>
    </submittedName>
</protein>
<gene>
    <name evidence="2" type="ORF">llap_20596</name>
</gene>
<name>A0A2I0T5N4_LIMLA</name>
<dbReference type="Proteomes" id="UP000233556">
    <property type="component" value="Unassembled WGS sequence"/>
</dbReference>
<dbReference type="InterPro" id="IPR002156">
    <property type="entry name" value="RNaseH_domain"/>
</dbReference>
<evidence type="ECO:0000313" key="3">
    <source>
        <dbReference type="Proteomes" id="UP000233556"/>
    </source>
</evidence>
<dbReference type="InterPro" id="IPR050462">
    <property type="entry name" value="Retroviral_Gag-Pol_poly"/>
</dbReference>
<dbReference type="PANTHER" id="PTHR33166">
    <property type="entry name" value="GAG_P30 DOMAIN-CONTAINING PROTEIN"/>
    <property type="match status" value="1"/>
</dbReference>
<dbReference type="Pfam" id="PF02093">
    <property type="entry name" value="Gag_p30"/>
    <property type="match status" value="1"/>
</dbReference>
<sequence length="383" mass="43267">MDLQSWKETAGVYREYLEKVAKVFETIIRTQDPDWNDLQVILETLLDSTEEGMVLNVAWKQAEGAHANGDLQGTVDQNFPTVIWDGTLGALNQIWLLFGIRHAMPKAINWSKLYEKAELIVLQQALKIAEGERVNIWTDSKYAFGVVHAHGVIWKERGLLSAQGSPIKHKEEILQLLQDVQNPKEVVINCKAHQFGQAAVNVGTRLADKSVKELAEQRILALVPTKQIELPVSEPNYSKADRYLALYLKATENERGWLVTPNKQVIVPPQVMIKTVKEKHKETHWGSEAMFDSLSNQVISVRTTKIIKSVTERAAINYLLLRHNHGCEEFKRICCFNLTDNSKIIEGKIKQIHDLATGIKERQGLVTSSFTISCTPPLSEISQ</sequence>
<reference evidence="3" key="2">
    <citation type="submission" date="2017-12" db="EMBL/GenBank/DDBJ databases">
        <title>Genome sequence of the Bar-tailed Godwit (Limosa lapponica baueri).</title>
        <authorList>
            <person name="Lima N.C.B."/>
            <person name="Parody-Merino A.M."/>
            <person name="Battley P.F."/>
            <person name="Fidler A.E."/>
            <person name="Prosdocimi F."/>
        </authorList>
    </citation>
    <scope>NUCLEOTIDE SEQUENCE [LARGE SCALE GENOMIC DNA]</scope>
</reference>
<dbReference type="InterPro" id="IPR003036">
    <property type="entry name" value="Gag_P30"/>
</dbReference>
<organism evidence="2 3">
    <name type="scientific">Limosa lapponica baueri</name>
    <dbReference type="NCBI Taxonomy" id="1758121"/>
    <lineage>
        <taxon>Eukaryota</taxon>
        <taxon>Metazoa</taxon>
        <taxon>Chordata</taxon>
        <taxon>Craniata</taxon>
        <taxon>Vertebrata</taxon>
        <taxon>Euteleostomi</taxon>
        <taxon>Archelosauria</taxon>
        <taxon>Archosauria</taxon>
        <taxon>Dinosauria</taxon>
        <taxon>Saurischia</taxon>
        <taxon>Theropoda</taxon>
        <taxon>Coelurosauria</taxon>
        <taxon>Aves</taxon>
        <taxon>Neognathae</taxon>
        <taxon>Neoaves</taxon>
        <taxon>Charadriiformes</taxon>
        <taxon>Scolopacidae</taxon>
        <taxon>Limosa</taxon>
    </lineage>
</organism>
<dbReference type="PROSITE" id="PS50879">
    <property type="entry name" value="RNASE_H_1"/>
    <property type="match status" value="1"/>
</dbReference>